<protein>
    <submittedName>
        <fullName evidence="1">Uncharacterized protein</fullName>
    </submittedName>
</protein>
<accession>W2FXR3</accession>
<name>W2FXR3_PHYNI</name>
<sequence length="107" mass="12557">QFPQRRRVGFGEFDHEPSERYYQPAQNYRELATVHAYALAIQGKLHFDEFVSSLRLRRLPSLSYLPSPLGHGVRIGLGAVDRRIANPCPRGFWRYLNLMAMAQKRWR</sequence>
<organism evidence="1">
    <name type="scientific">Phytophthora nicotianae</name>
    <name type="common">Potato buckeye rot agent</name>
    <name type="synonym">Phytophthora parasitica</name>
    <dbReference type="NCBI Taxonomy" id="4792"/>
    <lineage>
        <taxon>Eukaryota</taxon>
        <taxon>Sar</taxon>
        <taxon>Stramenopiles</taxon>
        <taxon>Oomycota</taxon>
        <taxon>Peronosporomycetes</taxon>
        <taxon>Peronosporales</taxon>
        <taxon>Peronosporaceae</taxon>
        <taxon>Phytophthora</taxon>
    </lineage>
</organism>
<dbReference type="AlphaFoldDB" id="W2FXR3"/>
<proteinExistence type="predicted"/>
<reference evidence="1" key="1">
    <citation type="submission" date="2013-11" db="EMBL/GenBank/DDBJ databases">
        <title>The Genome Sequence of Phytophthora parasitica CJ02B3.</title>
        <authorList>
            <consortium name="The Broad Institute Genomics Platform"/>
            <person name="Russ C."/>
            <person name="Tyler B."/>
            <person name="Panabieres F."/>
            <person name="Shan W."/>
            <person name="Tripathy S."/>
            <person name="Grunwald N."/>
            <person name="Machado M."/>
            <person name="Johnson C.S."/>
            <person name="Arredondo F."/>
            <person name="Hong C."/>
            <person name="Coffey M."/>
            <person name="Young S.K."/>
            <person name="Zeng Q."/>
            <person name="Gargeya S."/>
            <person name="Fitzgerald M."/>
            <person name="Abouelleil A."/>
            <person name="Alvarado L."/>
            <person name="Chapman S.B."/>
            <person name="Gainer-Dewar J."/>
            <person name="Goldberg J."/>
            <person name="Griggs A."/>
            <person name="Gujja S."/>
            <person name="Hansen M."/>
            <person name="Howarth C."/>
            <person name="Imamovic A."/>
            <person name="Ireland A."/>
            <person name="Larimer J."/>
            <person name="McCowan C."/>
            <person name="Murphy C."/>
            <person name="Pearson M."/>
            <person name="Poon T.W."/>
            <person name="Priest M."/>
            <person name="Roberts A."/>
            <person name="Saif S."/>
            <person name="Shea T."/>
            <person name="Sykes S."/>
            <person name="Wortman J."/>
            <person name="Nusbaum C."/>
            <person name="Birren B."/>
        </authorList>
    </citation>
    <scope>NUCLEOTIDE SEQUENCE [LARGE SCALE GENOMIC DNA]</scope>
    <source>
        <strain evidence="1">CJ02B3</strain>
    </source>
</reference>
<feature type="non-terminal residue" evidence="1">
    <location>
        <position position="1"/>
    </location>
</feature>
<gene>
    <name evidence="1" type="ORF">L915_18438</name>
</gene>
<evidence type="ECO:0000313" key="1">
    <source>
        <dbReference type="EMBL" id="ETK74840.1"/>
    </source>
</evidence>
<dbReference type="EMBL" id="KI688993">
    <property type="protein sequence ID" value="ETK74840.1"/>
    <property type="molecule type" value="Genomic_DNA"/>
</dbReference>
<dbReference type="Proteomes" id="UP000053236">
    <property type="component" value="Unassembled WGS sequence"/>
</dbReference>